<evidence type="ECO:0000259" key="4">
    <source>
        <dbReference type="Pfam" id="PF07859"/>
    </source>
</evidence>
<dbReference type="PROSITE" id="PS01174">
    <property type="entry name" value="LIPASE_GDXG_SER"/>
    <property type="match status" value="1"/>
</dbReference>
<feature type="active site" evidence="3">
    <location>
        <position position="153"/>
    </location>
</feature>
<keyword evidence="6" id="KW-1185">Reference proteome</keyword>
<reference evidence="5 6" key="1">
    <citation type="submission" date="2016-11" db="EMBL/GenBank/DDBJ databases">
        <authorList>
            <person name="Jaros S."/>
            <person name="Januszkiewicz K."/>
            <person name="Wedrychowicz H."/>
        </authorList>
    </citation>
    <scope>NUCLEOTIDE SEQUENCE [LARGE SCALE GENOMIC DNA]</scope>
    <source>
        <strain evidence="5 6">DSM 15970</strain>
    </source>
</reference>
<dbReference type="InterPro" id="IPR033140">
    <property type="entry name" value="Lipase_GDXG_put_SER_AS"/>
</dbReference>
<comment type="similarity">
    <text evidence="1">Belongs to the 'GDXG' lipolytic enzyme family.</text>
</comment>
<dbReference type="InterPro" id="IPR050300">
    <property type="entry name" value="GDXG_lipolytic_enzyme"/>
</dbReference>
<accession>A0A1M6JBM3</accession>
<feature type="domain" description="Alpha/beta hydrolase fold-3" evidence="4">
    <location>
        <begin position="78"/>
        <end position="281"/>
    </location>
</feature>
<dbReference type="SUPFAM" id="SSF53474">
    <property type="entry name" value="alpha/beta-Hydrolases"/>
    <property type="match status" value="1"/>
</dbReference>
<dbReference type="AlphaFoldDB" id="A0A1M6JBM3"/>
<evidence type="ECO:0000313" key="5">
    <source>
        <dbReference type="EMBL" id="SHJ44146.1"/>
    </source>
</evidence>
<protein>
    <submittedName>
        <fullName evidence="5">Acetyl esterase/lipase</fullName>
    </submittedName>
</protein>
<dbReference type="STRING" id="1122934.SAMN02745691_01970"/>
<dbReference type="Proteomes" id="UP000184342">
    <property type="component" value="Unassembled WGS sequence"/>
</dbReference>
<evidence type="ECO:0000256" key="3">
    <source>
        <dbReference type="PROSITE-ProRule" id="PRU10038"/>
    </source>
</evidence>
<evidence type="ECO:0000256" key="2">
    <source>
        <dbReference type="ARBA" id="ARBA00022801"/>
    </source>
</evidence>
<organism evidence="5 6">
    <name type="scientific">Parasporobacterium paucivorans DSM 15970</name>
    <dbReference type="NCBI Taxonomy" id="1122934"/>
    <lineage>
        <taxon>Bacteria</taxon>
        <taxon>Bacillati</taxon>
        <taxon>Bacillota</taxon>
        <taxon>Clostridia</taxon>
        <taxon>Lachnospirales</taxon>
        <taxon>Lachnospiraceae</taxon>
        <taxon>Parasporobacterium</taxon>
    </lineage>
</organism>
<dbReference type="OrthoDB" id="9815425at2"/>
<gene>
    <name evidence="5" type="ORF">SAMN02745691_01970</name>
</gene>
<dbReference type="Gene3D" id="3.40.50.1820">
    <property type="entry name" value="alpha/beta hydrolase"/>
    <property type="match status" value="1"/>
</dbReference>
<keyword evidence="2" id="KW-0378">Hydrolase</keyword>
<evidence type="ECO:0000313" key="6">
    <source>
        <dbReference type="Proteomes" id="UP000184342"/>
    </source>
</evidence>
<dbReference type="EMBL" id="FQYT01000021">
    <property type="protein sequence ID" value="SHJ44146.1"/>
    <property type="molecule type" value="Genomic_DNA"/>
</dbReference>
<proteinExistence type="inferred from homology"/>
<dbReference type="Pfam" id="PF07859">
    <property type="entry name" value="Abhydrolase_3"/>
    <property type="match status" value="1"/>
</dbReference>
<evidence type="ECO:0000256" key="1">
    <source>
        <dbReference type="ARBA" id="ARBA00010515"/>
    </source>
</evidence>
<dbReference type="PANTHER" id="PTHR48081">
    <property type="entry name" value="AB HYDROLASE SUPERFAMILY PROTEIN C4A8.06C"/>
    <property type="match status" value="1"/>
</dbReference>
<dbReference type="InterPro" id="IPR013094">
    <property type="entry name" value="AB_hydrolase_3"/>
</dbReference>
<sequence length="304" mass="34128">MKYHESSIQGRFVRELIRQIRSDNLLGKKLKDGTFRKKMKETEPDYRVPEGFRLTGIKLKNFYMEYLEAEEEGFEKVILQLHGGGYVGTLTNIYRKFAEIYAKTGKAVSVLSIDYRVAPDNPYPAALEDAVTAYFWLKDKGFLDEQIILAGDSAGGGLAMATCMYLRDHVGLRPAGVLTMSAWADLTASGQSYSENFEVDPVFGNTRDSIVFNSEYIGDEDPKNPYISPVFGDFSGFPPMLMQVGTEEMLLSDTLTIAAKAKNQGVDVCLSVYEGMFHVFQMALKFIPESKKAWQEAAEFISRL</sequence>
<dbReference type="PANTHER" id="PTHR48081:SF30">
    <property type="entry name" value="ACETYL-HYDROLASE LIPR-RELATED"/>
    <property type="match status" value="1"/>
</dbReference>
<dbReference type="InterPro" id="IPR029058">
    <property type="entry name" value="AB_hydrolase_fold"/>
</dbReference>
<dbReference type="GO" id="GO:0004806">
    <property type="term" value="F:triacylglycerol lipase activity"/>
    <property type="evidence" value="ECO:0007669"/>
    <property type="project" value="TreeGrafter"/>
</dbReference>
<name>A0A1M6JBM3_9FIRM</name>
<dbReference type="RefSeq" id="WP_073994238.1">
    <property type="nucleotide sequence ID" value="NZ_FQYT01000021.1"/>
</dbReference>